<evidence type="ECO:0000313" key="4">
    <source>
        <dbReference type="EMBL" id="MFF3575270.1"/>
    </source>
</evidence>
<evidence type="ECO:0000259" key="3">
    <source>
        <dbReference type="PROSITE" id="PS51900"/>
    </source>
</evidence>
<sequence length="121" mass="13682">MAQRQAGPNTIAAYRDTFRLLLVFTRDRTGKPPNMIEVSDWDVGLISAFLHHLETDRANSVTTRNARLAAIHSLFVFAAYRLLEPAGLIQRVLAMPPETVRPGRRVLPHCRRDHRSGGRAR</sequence>
<keyword evidence="1 2" id="KW-0238">DNA-binding</keyword>
<feature type="domain" description="Core-binding (CB)" evidence="3">
    <location>
        <begin position="1"/>
        <end position="79"/>
    </location>
</feature>
<dbReference type="RefSeq" id="WP_387407167.1">
    <property type="nucleotide sequence ID" value="NZ_JBIAQY010000050.1"/>
</dbReference>
<evidence type="ECO:0000313" key="5">
    <source>
        <dbReference type="Proteomes" id="UP001601992"/>
    </source>
</evidence>
<protein>
    <submittedName>
        <fullName evidence="4">Site-specific integrase</fullName>
    </submittedName>
</protein>
<keyword evidence="5" id="KW-1185">Reference proteome</keyword>
<dbReference type="EMBL" id="JBIAQY010000050">
    <property type="protein sequence ID" value="MFF3575270.1"/>
    <property type="molecule type" value="Genomic_DNA"/>
</dbReference>
<gene>
    <name evidence="4" type="ORF">ACFYXQ_46855</name>
</gene>
<dbReference type="InterPro" id="IPR044068">
    <property type="entry name" value="CB"/>
</dbReference>
<evidence type="ECO:0000256" key="1">
    <source>
        <dbReference type="ARBA" id="ARBA00023125"/>
    </source>
</evidence>
<reference evidence="4 5" key="1">
    <citation type="submission" date="2024-10" db="EMBL/GenBank/DDBJ databases">
        <title>The Natural Products Discovery Center: Release of the First 8490 Sequenced Strains for Exploring Actinobacteria Biosynthetic Diversity.</title>
        <authorList>
            <person name="Kalkreuter E."/>
            <person name="Kautsar S.A."/>
            <person name="Yang D."/>
            <person name="Bader C.D."/>
            <person name="Teijaro C.N."/>
            <person name="Fluegel L."/>
            <person name="Davis C.M."/>
            <person name="Simpson J.R."/>
            <person name="Lauterbach L."/>
            <person name="Steele A.D."/>
            <person name="Gui C."/>
            <person name="Meng S."/>
            <person name="Li G."/>
            <person name="Viehrig K."/>
            <person name="Ye F."/>
            <person name="Su P."/>
            <person name="Kiefer A.F."/>
            <person name="Nichols A."/>
            <person name="Cepeda A.J."/>
            <person name="Yan W."/>
            <person name="Fan B."/>
            <person name="Jiang Y."/>
            <person name="Adhikari A."/>
            <person name="Zheng C.-J."/>
            <person name="Schuster L."/>
            <person name="Cowan T.M."/>
            <person name="Smanski M.J."/>
            <person name="Chevrette M.G."/>
            <person name="De Carvalho L.P.S."/>
            <person name="Shen B."/>
        </authorList>
    </citation>
    <scope>NUCLEOTIDE SEQUENCE [LARGE SCALE GENOMIC DNA]</scope>
    <source>
        <strain evidence="4 5">NPDC002593</strain>
    </source>
</reference>
<dbReference type="Gene3D" id="1.10.150.130">
    <property type="match status" value="1"/>
</dbReference>
<comment type="caution">
    <text evidence="4">The sequence shown here is derived from an EMBL/GenBank/DDBJ whole genome shotgun (WGS) entry which is preliminary data.</text>
</comment>
<name>A0ABW6SIQ8_9NOCA</name>
<accession>A0ABW6SIQ8</accession>
<dbReference type="InterPro" id="IPR004107">
    <property type="entry name" value="Integrase_SAM-like_N"/>
</dbReference>
<evidence type="ECO:0000256" key="2">
    <source>
        <dbReference type="PROSITE-ProRule" id="PRU01248"/>
    </source>
</evidence>
<dbReference type="Proteomes" id="UP001601992">
    <property type="component" value="Unassembled WGS sequence"/>
</dbReference>
<proteinExistence type="predicted"/>
<dbReference type="PROSITE" id="PS51900">
    <property type="entry name" value="CB"/>
    <property type="match status" value="1"/>
</dbReference>
<organism evidence="4 5">
    <name type="scientific">Nocardia jiangxiensis</name>
    <dbReference type="NCBI Taxonomy" id="282685"/>
    <lineage>
        <taxon>Bacteria</taxon>
        <taxon>Bacillati</taxon>
        <taxon>Actinomycetota</taxon>
        <taxon>Actinomycetes</taxon>
        <taxon>Mycobacteriales</taxon>
        <taxon>Nocardiaceae</taxon>
        <taxon>Nocardia</taxon>
    </lineage>
</organism>
<dbReference type="InterPro" id="IPR010998">
    <property type="entry name" value="Integrase_recombinase_N"/>
</dbReference>
<dbReference type="Pfam" id="PF02899">
    <property type="entry name" value="Phage_int_SAM_1"/>
    <property type="match status" value="1"/>
</dbReference>